<proteinExistence type="predicted"/>
<gene>
    <name evidence="1" type="ORF">BCR21_03380</name>
</gene>
<dbReference type="EMBL" id="MIJZ01000001">
    <property type="protein sequence ID" value="OEG14046.1"/>
    <property type="molecule type" value="Genomic_DNA"/>
</dbReference>
<dbReference type="OrthoDB" id="2183738at2"/>
<sequence>MNNVHDYIIKSYTVNFEEKKIILEVSNDIKEKQVVFHNIFTYKFYDEMPYSVILDLEERPLDNFFSENEELLQQGEKSAWPIIYDSFGELENEIRNANVAYQVLYSSYGMNGWVLAKRVEIIDVK</sequence>
<accession>A0A1E5GMX6</accession>
<reference evidence="2" key="1">
    <citation type="submission" date="2016-09" db="EMBL/GenBank/DDBJ databases">
        <authorList>
            <person name="Gulvik C.A."/>
        </authorList>
    </citation>
    <scope>NUCLEOTIDE SEQUENCE [LARGE SCALE GENOMIC DNA]</scope>
    <source>
        <strain evidence="2">DSM 23328</strain>
    </source>
</reference>
<name>A0A1E5GMX6_9ENTE</name>
<dbReference type="RefSeq" id="WP_069645096.1">
    <property type="nucleotide sequence ID" value="NZ_MIJZ01000001.1"/>
</dbReference>
<dbReference type="AlphaFoldDB" id="A0A1E5GMX6"/>
<organism evidence="1 2">
    <name type="scientific">Enterococcus ureasiticus</name>
    <dbReference type="NCBI Taxonomy" id="903984"/>
    <lineage>
        <taxon>Bacteria</taxon>
        <taxon>Bacillati</taxon>
        <taxon>Bacillota</taxon>
        <taxon>Bacilli</taxon>
        <taxon>Lactobacillales</taxon>
        <taxon>Enterococcaceae</taxon>
        <taxon>Enterococcus</taxon>
    </lineage>
</organism>
<comment type="caution">
    <text evidence="1">The sequence shown here is derived from an EMBL/GenBank/DDBJ whole genome shotgun (WGS) entry which is preliminary data.</text>
</comment>
<protein>
    <submittedName>
        <fullName evidence="1">Uncharacterized protein</fullName>
    </submittedName>
</protein>
<evidence type="ECO:0000313" key="2">
    <source>
        <dbReference type="Proteomes" id="UP000094068"/>
    </source>
</evidence>
<keyword evidence="2" id="KW-1185">Reference proteome</keyword>
<dbReference type="Proteomes" id="UP000094068">
    <property type="component" value="Unassembled WGS sequence"/>
</dbReference>
<evidence type="ECO:0000313" key="1">
    <source>
        <dbReference type="EMBL" id="OEG14046.1"/>
    </source>
</evidence>